<dbReference type="EMBL" id="AGWB01000003">
    <property type="protein sequence ID" value="ENN93183.1"/>
    <property type="molecule type" value="Genomic_DNA"/>
</dbReference>
<organism evidence="1 2">
    <name type="scientific">Bartonella bovis m02</name>
    <dbReference type="NCBI Taxonomy" id="1094492"/>
    <lineage>
        <taxon>Bacteria</taxon>
        <taxon>Pseudomonadati</taxon>
        <taxon>Pseudomonadota</taxon>
        <taxon>Alphaproteobacteria</taxon>
        <taxon>Hyphomicrobiales</taxon>
        <taxon>Bartonellaceae</taxon>
        <taxon>Bartonella</taxon>
    </lineage>
</organism>
<evidence type="ECO:0000313" key="2">
    <source>
        <dbReference type="Proteomes" id="UP000014026"/>
    </source>
</evidence>
<accession>N6UST2</accession>
<protein>
    <submittedName>
        <fullName evidence="1">Uncharacterized protein</fullName>
    </submittedName>
</protein>
<dbReference type="RefSeq" id="WP_010702012.1">
    <property type="nucleotide sequence ID" value="NZ_KB915625.1"/>
</dbReference>
<dbReference type="AlphaFoldDB" id="N6UST2"/>
<proteinExistence type="predicted"/>
<dbReference type="PATRIC" id="fig|1094492.3.peg.197"/>
<dbReference type="HOGENOM" id="CLU_199551_1_0_5"/>
<dbReference type="Proteomes" id="UP000014026">
    <property type="component" value="Unassembled WGS sequence"/>
</dbReference>
<sequence length="71" mass="8322">MKKYFEIIFDASAALLEIFANVCQMGKKVEQHKQTEETLKATTTRLEIENEINKKHDNDVHSDLSNWVRDK</sequence>
<comment type="caution">
    <text evidence="1">The sequence shown here is derived from an EMBL/GenBank/DDBJ whole genome shotgun (WGS) entry which is preliminary data.</text>
</comment>
<name>N6UST2_9HYPH</name>
<reference evidence="1 2" key="1">
    <citation type="journal article" date="2013" name="PLoS Genet.">
        <title>A gene transfer agent and a dynamic repertoire of secretion systems hold the keys to the explosive radiation of the emerging pathogen Bartonella.</title>
        <authorList>
            <person name="Guy L."/>
            <person name="Nystedt B."/>
            <person name="Toft C."/>
            <person name="Zaremba-Niedzwiedzka K."/>
            <person name="Berglund E.C."/>
            <person name="Granberg F."/>
            <person name="Naslund K."/>
            <person name="Eriksson A.S."/>
            <person name="Andersson S.G."/>
        </authorList>
    </citation>
    <scope>NUCLEOTIDE SEQUENCE [LARGE SCALE GENOMIC DNA]</scope>
    <source>
        <strain evidence="2">m02</strain>
    </source>
</reference>
<evidence type="ECO:0000313" key="1">
    <source>
        <dbReference type="EMBL" id="ENN93183.1"/>
    </source>
</evidence>
<gene>
    <name evidence="1" type="ORF">m02_01860</name>
</gene>